<protein>
    <submittedName>
        <fullName evidence="2">Uncharacterized protein</fullName>
    </submittedName>
</protein>
<sequence>MRPAAHVRCQDDVVERHERLRHVRLGLEHVQPRAAEAAIGERRDELGLVDVRAAPNVDEHARGAERLDHLAAHDAAALLVQRAGHHEDIAVCCELEHRREIDVVGVRILPCSLVVADRATEAFHSLGNGKPYPAQPNDADPFATEPSGETVVAIIGLPQPGADVAVGVRDPAESGDGESHGKVRDVVGEHVGGVGDPDPALAASGKVHAVVADGVARDDLEPREVVDESRVAAEARAAANDHGADR</sequence>
<dbReference type="AlphaFoldDB" id="C4JC74"/>
<reference evidence="2" key="1">
    <citation type="journal article" date="2009" name="PLoS Genet.">
        <title>Sequencing, mapping, and analysis of 27,455 maize full-length cDNAs.</title>
        <authorList>
            <person name="Soderlund C."/>
            <person name="Descour A."/>
            <person name="Kudrna D."/>
            <person name="Bomhoff M."/>
            <person name="Boyd L."/>
            <person name="Currie J."/>
            <person name="Angelova A."/>
            <person name="Collura K."/>
            <person name="Wissotski M."/>
            <person name="Ashley E."/>
            <person name="Morrow D."/>
            <person name="Fernandes J."/>
            <person name="Walbot V."/>
            <person name="Yu Y."/>
        </authorList>
    </citation>
    <scope>NUCLEOTIDE SEQUENCE</scope>
    <source>
        <strain evidence="2">B73</strain>
    </source>
</reference>
<evidence type="ECO:0000313" key="2">
    <source>
        <dbReference type="EMBL" id="ACR38774.1"/>
    </source>
</evidence>
<feature type="region of interest" description="Disordered" evidence="1">
    <location>
        <begin position="225"/>
        <end position="246"/>
    </location>
</feature>
<dbReference type="EMBL" id="BT088421">
    <property type="protein sequence ID" value="ACR38774.1"/>
    <property type="molecule type" value="mRNA"/>
</dbReference>
<accession>C4JC74</accession>
<name>C4JC74_MAIZE</name>
<proteinExistence type="evidence at transcript level"/>
<evidence type="ECO:0000256" key="1">
    <source>
        <dbReference type="SAM" id="MobiDB-lite"/>
    </source>
</evidence>
<organism evidence="2">
    <name type="scientific">Zea mays</name>
    <name type="common">Maize</name>
    <dbReference type="NCBI Taxonomy" id="4577"/>
    <lineage>
        <taxon>Eukaryota</taxon>
        <taxon>Viridiplantae</taxon>
        <taxon>Streptophyta</taxon>
        <taxon>Embryophyta</taxon>
        <taxon>Tracheophyta</taxon>
        <taxon>Spermatophyta</taxon>
        <taxon>Magnoliopsida</taxon>
        <taxon>Liliopsida</taxon>
        <taxon>Poales</taxon>
        <taxon>Poaceae</taxon>
        <taxon>PACMAD clade</taxon>
        <taxon>Panicoideae</taxon>
        <taxon>Andropogonodae</taxon>
        <taxon>Andropogoneae</taxon>
        <taxon>Tripsacinae</taxon>
        <taxon>Zea</taxon>
    </lineage>
</organism>
<reference evidence="2" key="2">
    <citation type="submission" date="2012-06" db="EMBL/GenBank/DDBJ databases">
        <authorList>
            <person name="Yu Y."/>
            <person name="Currie J."/>
            <person name="Lomeli R."/>
            <person name="Angelova A."/>
            <person name="Collura K."/>
            <person name="Wissotski M."/>
            <person name="Campos D."/>
            <person name="Kudrna D."/>
            <person name="Golser W."/>
            <person name="Ashely E."/>
            <person name="Descour A."/>
            <person name="Fernandes J."/>
            <person name="Soderlund C."/>
            <person name="Walbot V."/>
        </authorList>
    </citation>
    <scope>NUCLEOTIDE SEQUENCE</scope>
    <source>
        <strain evidence="2">B73</strain>
    </source>
</reference>